<organism evidence="2 3">
    <name type="scientific">Candidatus Onthenecus intestinigallinarum</name>
    <dbReference type="NCBI Taxonomy" id="2840875"/>
    <lineage>
        <taxon>Bacteria</taxon>
        <taxon>Bacillati</taxon>
        <taxon>Bacillota</taxon>
        <taxon>Clostridia</taxon>
        <taxon>Eubacteriales</taxon>
        <taxon>Candidatus Onthenecus</taxon>
    </lineage>
</organism>
<evidence type="ECO:0008006" key="4">
    <source>
        <dbReference type="Google" id="ProtNLM"/>
    </source>
</evidence>
<dbReference type="CDD" id="cd20335">
    <property type="entry name" value="BRcat_RBR"/>
    <property type="match status" value="1"/>
</dbReference>
<proteinExistence type="predicted"/>
<evidence type="ECO:0000313" key="2">
    <source>
        <dbReference type="EMBL" id="HIQ72132.1"/>
    </source>
</evidence>
<sequence>MSFFDHLRASFRRFMTGRNGPDQLSLALLWAGLICSLLDSFARTGLLSLLGMAAYVYALFRLFSRAVDRRRAENERYVQWASGMRTRLSQARVRFQKRKEFKYFKCPQCRSILRLPRGVGEVTVTCGKCRHSFTHKA</sequence>
<keyword evidence="1" id="KW-0812">Transmembrane</keyword>
<accession>A0A9D0ZAG6</accession>
<dbReference type="AlphaFoldDB" id="A0A9D0ZAG6"/>
<feature type="transmembrane region" description="Helical" evidence="1">
    <location>
        <begin position="45"/>
        <end position="63"/>
    </location>
</feature>
<evidence type="ECO:0000256" key="1">
    <source>
        <dbReference type="SAM" id="Phobius"/>
    </source>
</evidence>
<protein>
    <recommendedName>
        <fullName evidence="4">Zn-finger containing protein</fullName>
    </recommendedName>
</protein>
<reference evidence="2" key="2">
    <citation type="journal article" date="2021" name="PeerJ">
        <title>Extensive microbial diversity within the chicken gut microbiome revealed by metagenomics and culture.</title>
        <authorList>
            <person name="Gilroy R."/>
            <person name="Ravi A."/>
            <person name="Getino M."/>
            <person name="Pursley I."/>
            <person name="Horton D.L."/>
            <person name="Alikhan N.F."/>
            <person name="Baker D."/>
            <person name="Gharbi K."/>
            <person name="Hall N."/>
            <person name="Watson M."/>
            <person name="Adriaenssens E.M."/>
            <person name="Foster-Nyarko E."/>
            <person name="Jarju S."/>
            <person name="Secka A."/>
            <person name="Antonio M."/>
            <person name="Oren A."/>
            <person name="Chaudhuri R.R."/>
            <person name="La Ragione R."/>
            <person name="Hildebrand F."/>
            <person name="Pallen M.J."/>
        </authorList>
    </citation>
    <scope>NUCLEOTIDE SEQUENCE</scope>
    <source>
        <strain evidence="2">ChiSxjej2B14-6234</strain>
    </source>
</reference>
<keyword evidence="1" id="KW-0472">Membrane</keyword>
<dbReference type="Proteomes" id="UP000886887">
    <property type="component" value="Unassembled WGS sequence"/>
</dbReference>
<gene>
    <name evidence="2" type="ORF">IAB73_08005</name>
</gene>
<name>A0A9D0ZAG6_9FIRM</name>
<comment type="caution">
    <text evidence="2">The sequence shown here is derived from an EMBL/GenBank/DDBJ whole genome shotgun (WGS) entry which is preliminary data.</text>
</comment>
<keyword evidence="1" id="KW-1133">Transmembrane helix</keyword>
<dbReference type="EMBL" id="DVFJ01000029">
    <property type="protein sequence ID" value="HIQ72132.1"/>
    <property type="molecule type" value="Genomic_DNA"/>
</dbReference>
<evidence type="ECO:0000313" key="3">
    <source>
        <dbReference type="Proteomes" id="UP000886887"/>
    </source>
</evidence>
<reference evidence="2" key="1">
    <citation type="submission" date="2020-10" db="EMBL/GenBank/DDBJ databases">
        <authorList>
            <person name="Gilroy R."/>
        </authorList>
    </citation>
    <scope>NUCLEOTIDE SEQUENCE</scope>
    <source>
        <strain evidence="2">ChiSxjej2B14-6234</strain>
    </source>
</reference>